<evidence type="ECO:0000313" key="2">
    <source>
        <dbReference type="Proteomes" id="UP000515160"/>
    </source>
</evidence>
<evidence type="ECO:0000256" key="1">
    <source>
        <dbReference type="SAM" id="SignalP"/>
    </source>
</evidence>
<dbReference type="RefSeq" id="XP_034108085.1">
    <property type="nucleotide sequence ID" value="XM_034252194.2"/>
</dbReference>
<keyword evidence="2" id="KW-1185">Reference proteome</keyword>
<dbReference type="AlphaFoldDB" id="A0A6P8X9V2"/>
<organism evidence="2 3">
    <name type="scientific">Drosophila albomicans</name>
    <name type="common">Fruit fly</name>
    <dbReference type="NCBI Taxonomy" id="7291"/>
    <lineage>
        <taxon>Eukaryota</taxon>
        <taxon>Metazoa</taxon>
        <taxon>Ecdysozoa</taxon>
        <taxon>Arthropoda</taxon>
        <taxon>Hexapoda</taxon>
        <taxon>Insecta</taxon>
        <taxon>Pterygota</taxon>
        <taxon>Neoptera</taxon>
        <taxon>Endopterygota</taxon>
        <taxon>Diptera</taxon>
        <taxon>Brachycera</taxon>
        <taxon>Muscomorpha</taxon>
        <taxon>Ephydroidea</taxon>
        <taxon>Drosophilidae</taxon>
        <taxon>Drosophila</taxon>
    </lineage>
</organism>
<dbReference type="CTD" id="50286"/>
<proteinExistence type="predicted"/>
<gene>
    <name evidence="3" type="primary">LOC117570498</name>
</gene>
<accession>A0A6P8X9V2</accession>
<evidence type="ECO:0000313" key="3">
    <source>
        <dbReference type="RefSeq" id="XP_034108085.1"/>
    </source>
</evidence>
<feature type="chain" id="PRO_5027619900" evidence="1">
    <location>
        <begin position="20"/>
        <end position="98"/>
    </location>
</feature>
<keyword evidence="1" id="KW-0732">Signal</keyword>
<dbReference type="GeneID" id="117570498"/>
<dbReference type="Proteomes" id="UP000515160">
    <property type="component" value="Chromosome 3"/>
</dbReference>
<feature type="signal peptide" evidence="1">
    <location>
        <begin position="1"/>
        <end position="19"/>
    </location>
</feature>
<sequence>MAKIAVVFLLFAIVAVCNGARVPREEPQPPQVGIDFKPVVEQFQKLASDKNVEGLKAEIAKVGENLQKTGSEAWAKLLAFGKDLEEVVKKNLPEAPKA</sequence>
<name>A0A6P8X9V2_DROAB</name>
<protein>
    <submittedName>
        <fullName evidence="3">Neuropeptide-like 2</fullName>
    </submittedName>
</protein>
<reference evidence="3" key="1">
    <citation type="submission" date="2025-08" db="UniProtKB">
        <authorList>
            <consortium name="RefSeq"/>
        </authorList>
    </citation>
    <scope>IDENTIFICATION</scope>
    <source>
        <strain evidence="3">15112-1751.03</strain>
        <tissue evidence="3">Whole Adult</tissue>
    </source>
</reference>